<reference evidence="1 2" key="1">
    <citation type="submission" date="2015-03" db="EMBL/GenBank/DDBJ databases">
        <title>Genomics and transcriptomics of the oil-accumulating basidiomycete yeast T. oleaginosus allow insights into substrate utilization and the diverse evolutionary trajectories of mating systems in fungi.</title>
        <authorList>
            <consortium name="DOE Joint Genome Institute"/>
            <person name="Kourist R."/>
            <person name="Kracht O."/>
            <person name="Bracharz F."/>
            <person name="Lipzen A."/>
            <person name="Nolan M."/>
            <person name="Ohm R."/>
            <person name="Grigoriev I."/>
            <person name="Sun S."/>
            <person name="Heitman J."/>
            <person name="Bruck T."/>
            <person name="Nowrousian M."/>
        </authorList>
    </citation>
    <scope>NUCLEOTIDE SEQUENCE [LARGE SCALE GENOMIC DNA]</scope>
    <source>
        <strain evidence="1 2">IBC0246</strain>
    </source>
</reference>
<proteinExistence type="predicted"/>
<name>A0A0J0XSL9_9TREE</name>
<organism evidence="1 2">
    <name type="scientific">Cutaneotrichosporon oleaginosum</name>
    <dbReference type="NCBI Taxonomy" id="879819"/>
    <lineage>
        <taxon>Eukaryota</taxon>
        <taxon>Fungi</taxon>
        <taxon>Dikarya</taxon>
        <taxon>Basidiomycota</taxon>
        <taxon>Agaricomycotina</taxon>
        <taxon>Tremellomycetes</taxon>
        <taxon>Trichosporonales</taxon>
        <taxon>Trichosporonaceae</taxon>
        <taxon>Cutaneotrichosporon</taxon>
    </lineage>
</organism>
<accession>A0A0J0XSL9</accession>
<dbReference type="Proteomes" id="UP000053611">
    <property type="component" value="Unassembled WGS sequence"/>
</dbReference>
<evidence type="ECO:0000313" key="1">
    <source>
        <dbReference type="EMBL" id="KLT44067.1"/>
    </source>
</evidence>
<gene>
    <name evidence="1" type="ORF">CC85DRAFT_300748</name>
</gene>
<dbReference type="AlphaFoldDB" id="A0A0J0XSL9"/>
<keyword evidence="2" id="KW-1185">Reference proteome</keyword>
<evidence type="ECO:0000313" key="2">
    <source>
        <dbReference type="Proteomes" id="UP000053611"/>
    </source>
</evidence>
<sequence>MAIELPDPSAALLSADGQTLWAPGALVATWDLPAGSRTACGVFLPFPAHALKLAITILTLSPTHVYVDAETARTLVALEAYGVPVLNALLDANSPPAISYTLLAVRNIMADKTNEGYNTDRFRPSPPLPHAVPTWCRLVLEERAPHALRALDA</sequence>
<dbReference type="GeneID" id="28985838"/>
<dbReference type="RefSeq" id="XP_018280558.1">
    <property type="nucleotide sequence ID" value="XM_018425235.1"/>
</dbReference>
<protein>
    <submittedName>
        <fullName evidence="1">Uncharacterized protein</fullName>
    </submittedName>
</protein>
<dbReference type="EMBL" id="KQ087189">
    <property type="protein sequence ID" value="KLT44067.1"/>
    <property type="molecule type" value="Genomic_DNA"/>
</dbReference>